<evidence type="ECO:0000256" key="1">
    <source>
        <dbReference type="ARBA" id="ARBA00023013"/>
    </source>
</evidence>
<dbReference type="InterPro" id="IPR040389">
    <property type="entry name" value="SMR"/>
</dbReference>
<reference evidence="5" key="1">
    <citation type="journal article" date="2014" name="Science">
        <title>The coffee genome provides insight into the convergent evolution of caffeine biosynthesis.</title>
        <authorList>
            <person name="Denoeud F."/>
            <person name="Carretero-Paulet L."/>
            <person name="Dereeper A."/>
            <person name="Droc G."/>
            <person name="Guyot R."/>
            <person name="Pietrella M."/>
            <person name="Zheng C."/>
            <person name="Alberti A."/>
            <person name="Anthony F."/>
            <person name="Aprea G."/>
            <person name="Aury J.M."/>
            <person name="Bento P."/>
            <person name="Bernard M."/>
            <person name="Bocs S."/>
            <person name="Campa C."/>
            <person name="Cenci A."/>
            <person name="Combes M.C."/>
            <person name="Crouzillat D."/>
            <person name="Da Silva C."/>
            <person name="Daddiego L."/>
            <person name="De Bellis F."/>
            <person name="Dussert S."/>
            <person name="Garsmeur O."/>
            <person name="Gayraud T."/>
            <person name="Guignon V."/>
            <person name="Jahn K."/>
            <person name="Jamilloux V."/>
            <person name="Joet T."/>
            <person name="Labadie K."/>
            <person name="Lan T."/>
            <person name="Leclercq J."/>
            <person name="Lepelley M."/>
            <person name="Leroy T."/>
            <person name="Li L.T."/>
            <person name="Librado P."/>
            <person name="Lopez L."/>
            <person name="Munoz A."/>
            <person name="Noel B."/>
            <person name="Pallavicini A."/>
            <person name="Perrotta G."/>
            <person name="Poncet V."/>
            <person name="Pot D."/>
            <person name="Priyono X."/>
            <person name="Rigoreau M."/>
            <person name="Rouard M."/>
            <person name="Rozas J."/>
            <person name="Tranchant-Dubreuil C."/>
            <person name="VanBuren R."/>
            <person name="Zhang Q."/>
            <person name="Andrade A.C."/>
            <person name="Argout X."/>
            <person name="Bertrand B."/>
            <person name="de Kochko A."/>
            <person name="Graziosi G."/>
            <person name="Henry R.J."/>
            <person name="Jayarama X."/>
            <person name="Ming R."/>
            <person name="Nagai C."/>
            <person name="Rounsley S."/>
            <person name="Sankoff D."/>
            <person name="Giuliano G."/>
            <person name="Albert V.A."/>
            <person name="Wincker P."/>
            <person name="Lashermes P."/>
        </authorList>
    </citation>
    <scope>NUCLEOTIDE SEQUENCE [LARGE SCALE GENOMIC DNA]</scope>
    <source>
        <strain evidence="5">cv. DH200-94</strain>
    </source>
</reference>
<name>A0A068VHS0_COFCA</name>
<keyword evidence="5" id="KW-1185">Reference proteome</keyword>
<organism evidence="4 5">
    <name type="scientific">Coffea canephora</name>
    <name type="common">Robusta coffee</name>
    <dbReference type="NCBI Taxonomy" id="49390"/>
    <lineage>
        <taxon>Eukaryota</taxon>
        <taxon>Viridiplantae</taxon>
        <taxon>Streptophyta</taxon>
        <taxon>Embryophyta</taxon>
        <taxon>Tracheophyta</taxon>
        <taxon>Spermatophyta</taxon>
        <taxon>Magnoliopsida</taxon>
        <taxon>eudicotyledons</taxon>
        <taxon>Gunneridae</taxon>
        <taxon>Pentapetalae</taxon>
        <taxon>asterids</taxon>
        <taxon>lamiids</taxon>
        <taxon>Gentianales</taxon>
        <taxon>Rubiaceae</taxon>
        <taxon>Ixoroideae</taxon>
        <taxon>Gardenieae complex</taxon>
        <taxon>Bertiereae - Coffeeae clade</taxon>
        <taxon>Coffeeae</taxon>
        <taxon>Coffea</taxon>
    </lineage>
</organism>
<keyword evidence="2" id="KW-0131">Cell cycle</keyword>
<feature type="compositionally biased region" description="Polar residues" evidence="3">
    <location>
        <begin position="31"/>
        <end position="41"/>
    </location>
</feature>
<dbReference type="AlphaFoldDB" id="A0A068VHS0"/>
<dbReference type="GO" id="GO:0004860">
    <property type="term" value="F:protein kinase inhibitor activity"/>
    <property type="evidence" value="ECO:0007669"/>
    <property type="project" value="UniProtKB-KW"/>
</dbReference>
<gene>
    <name evidence="4" type="ORF">GSCOC_T00005167001</name>
</gene>
<proteinExistence type="predicted"/>
<dbReference type="Proteomes" id="UP000295252">
    <property type="component" value="Unassembled WGS sequence"/>
</dbReference>
<evidence type="ECO:0000313" key="5">
    <source>
        <dbReference type="Proteomes" id="UP000295252"/>
    </source>
</evidence>
<dbReference type="GO" id="GO:0032875">
    <property type="term" value="P:regulation of DNA endoreduplication"/>
    <property type="evidence" value="ECO:0007669"/>
    <property type="project" value="InterPro"/>
</dbReference>
<dbReference type="PANTHER" id="PTHR33142:SF8">
    <property type="entry name" value="CYCLIN-DEPENDENT PROTEIN KINASE INHIBITOR SMR9"/>
    <property type="match status" value="1"/>
</dbReference>
<dbReference type="PhylomeDB" id="A0A068VHS0"/>
<sequence length="117" mass="13254">MGPSCRRRTRSTRKSRRATICKKKNHELTDQETPSKVSNSPLNLDGIDFGMIDASNSPCATPKAEKFRIPEITTCPPAPKKRRVLKRCSSLRRNPIAFFAPPDLELFFFVSLRDFSA</sequence>
<evidence type="ECO:0000313" key="4">
    <source>
        <dbReference type="EMBL" id="CDP20251.1"/>
    </source>
</evidence>
<dbReference type="EMBL" id="HG740121">
    <property type="protein sequence ID" value="CDP20251.1"/>
    <property type="molecule type" value="Genomic_DNA"/>
</dbReference>
<dbReference type="GO" id="GO:0005634">
    <property type="term" value="C:nucleus"/>
    <property type="evidence" value="ECO:0007669"/>
    <property type="project" value="TreeGrafter"/>
</dbReference>
<keyword evidence="1" id="KW-0649">Protein kinase inhibitor</keyword>
<dbReference type="InParanoid" id="A0A068VHS0"/>
<evidence type="ECO:0000256" key="2">
    <source>
        <dbReference type="ARBA" id="ARBA00023306"/>
    </source>
</evidence>
<feature type="compositionally biased region" description="Basic residues" evidence="3">
    <location>
        <begin position="1"/>
        <end position="25"/>
    </location>
</feature>
<dbReference type="PANTHER" id="PTHR33142">
    <property type="entry name" value="CYCLIN-DEPENDENT PROTEIN KINASE INHIBITOR SMR13"/>
    <property type="match status" value="1"/>
</dbReference>
<protein>
    <submittedName>
        <fullName evidence="4">DH200=94 genomic scaffold, scaffold_1037</fullName>
    </submittedName>
</protein>
<dbReference type="OMA" id="PKIEGCA"/>
<accession>A0A068VHS0</accession>
<feature type="region of interest" description="Disordered" evidence="3">
    <location>
        <begin position="1"/>
        <end position="41"/>
    </location>
</feature>
<dbReference type="Gramene" id="CDP20251">
    <property type="protein sequence ID" value="CDP20251"/>
    <property type="gene ID" value="GSCOC_T00005167001"/>
</dbReference>
<dbReference type="OrthoDB" id="1840446at2759"/>
<evidence type="ECO:0000256" key="3">
    <source>
        <dbReference type="SAM" id="MobiDB-lite"/>
    </source>
</evidence>